<gene>
    <name evidence="3" type="primary">ORF66253</name>
</gene>
<keyword evidence="1" id="KW-0175">Coiled coil</keyword>
<dbReference type="EMBL" id="HACG01021551">
    <property type="protein sequence ID" value="CEK68416.1"/>
    <property type="molecule type" value="Transcribed_RNA"/>
</dbReference>
<feature type="region of interest" description="Disordered" evidence="2">
    <location>
        <begin position="1"/>
        <end position="20"/>
    </location>
</feature>
<protein>
    <recommendedName>
        <fullName evidence="4">Sfi1 spindle body domain-containing protein</fullName>
    </recommendedName>
</protein>
<organism evidence="3">
    <name type="scientific">Arion vulgaris</name>
    <dbReference type="NCBI Taxonomy" id="1028688"/>
    <lineage>
        <taxon>Eukaryota</taxon>
        <taxon>Metazoa</taxon>
        <taxon>Spiralia</taxon>
        <taxon>Lophotrochozoa</taxon>
        <taxon>Mollusca</taxon>
        <taxon>Gastropoda</taxon>
        <taxon>Heterobranchia</taxon>
        <taxon>Euthyneura</taxon>
        <taxon>Panpulmonata</taxon>
        <taxon>Eupulmonata</taxon>
        <taxon>Stylommatophora</taxon>
        <taxon>Helicina</taxon>
        <taxon>Arionoidea</taxon>
        <taxon>Arionidae</taxon>
        <taxon>Arion</taxon>
    </lineage>
</organism>
<sequence length="459" mass="54630">STNVCKSQLQNGSKGKTLPTQPWQVNKQHLKLTKMEILNLSDVKGQQEGYQQELQHTDSEIRKKFGTQPWMKKHFVVNNLEHRYTAQQQTLREQQNQIREQKQLIEELQYEQRQQGLKQHLILGSCASPLPPEVEYEVPGLGYQIPRGDNNEIKQNLDDNKDENNHNRYNNTILKATSDVTFIDTGRSESATSRTDHSVTTTTAQVSLSLAKTQNPRYLKVLKNIEDRSAQRAKLKAEREEKKRKQEKEKMEQLLKLEDEAKRVAEADKKAKVEAYRQKKLLEKQKELDKQRELLHLEEMNKMADEHYQRSVLKYRGLLPFKKIISLSKRNHAAAVKHRDRAVVRKCLKSWKQFAEEEASQKRSMADQMHQFLVIKHSFQRWKNHKYHMRFLMQRALRYYQDIIKHRLFLVWVRWVAVEKEETVNKMEAAQSHYKLCLTRITFLSWRHLPERMKKEEER</sequence>
<evidence type="ECO:0000256" key="2">
    <source>
        <dbReference type="SAM" id="MobiDB-lite"/>
    </source>
</evidence>
<dbReference type="PANTHER" id="PTHR22028:SF5">
    <property type="entry name" value="COILED-COIL DOMAIN-CONTAINING PROTEIN 191"/>
    <property type="match status" value="1"/>
</dbReference>
<reference evidence="3" key="1">
    <citation type="submission" date="2014-12" db="EMBL/GenBank/DDBJ databases">
        <title>Insight into the proteome of Arion vulgaris.</title>
        <authorList>
            <person name="Aradska J."/>
            <person name="Bulat T."/>
            <person name="Smidak R."/>
            <person name="Sarate P."/>
            <person name="Gangsoo J."/>
            <person name="Sialana F."/>
            <person name="Bilban M."/>
            <person name="Lubec G."/>
        </authorList>
    </citation>
    <scope>NUCLEOTIDE SEQUENCE</scope>
    <source>
        <tissue evidence="3">Skin</tissue>
    </source>
</reference>
<dbReference type="AlphaFoldDB" id="A0A0B6ZKN8"/>
<evidence type="ECO:0008006" key="4">
    <source>
        <dbReference type="Google" id="ProtNLM"/>
    </source>
</evidence>
<feature type="coiled-coil region" evidence="1">
    <location>
        <begin position="225"/>
        <end position="267"/>
    </location>
</feature>
<feature type="non-terminal residue" evidence="3">
    <location>
        <position position="1"/>
    </location>
</feature>
<proteinExistence type="predicted"/>
<feature type="coiled-coil region" evidence="1">
    <location>
        <begin position="77"/>
        <end position="111"/>
    </location>
</feature>
<feature type="non-terminal residue" evidence="3">
    <location>
        <position position="459"/>
    </location>
</feature>
<dbReference type="InterPro" id="IPR052270">
    <property type="entry name" value="CACF_protein"/>
</dbReference>
<evidence type="ECO:0000313" key="3">
    <source>
        <dbReference type="EMBL" id="CEK68416.1"/>
    </source>
</evidence>
<evidence type="ECO:0000256" key="1">
    <source>
        <dbReference type="SAM" id="Coils"/>
    </source>
</evidence>
<dbReference type="PANTHER" id="PTHR22028">
    <property type="entry name" value="SFI1 SPINDLE BODY DOMAIN-CONTAINING PROTEIN-RELATED"/>
    <property type="match status" value="1"/>
</dbReference>
<name>A0A0B6ZKN8_9EUPU</name>
<accession>A0A0B6ZKN8</accession>